<dbReference type="PANTHER" id="PTHR11439:SF489">
    <property type="entry name" value="RNA-DIRECTED DNA POLYMERASE"/>
    <property type="match status" value="1"/>
</dbReference>
<organism evidence="3 4">
    <name type="scientific">Vitis vinifera</name>
    <name type="common">Grape</name>
    <dbReference type="NCBI Taxonomy" id="29760"/>
    <lineage>
        <taxon>Eukaryota</taxon>
        <taxon>Viridiplantae</taxon>
        <taxon>Streptophyta</taxon>
        <taxon>Embryophyta</taxon>
        <taxon>Tracheophyta</taxon>
        <taxon>Spermatophyta</taxon>
        <taxon>Magnoliopsida</taxon>
        <taxon>eudicotyledons</taxon>
        <taxon>Gunneridae</taxon>
        <taxon>Pentapetalae</taxon>
        <taxon>rosids</taxon>
        <taxon>Vitales</taxon>
        <taxon>Vitaceae</taxon>
        <taxon>Viteae</taxon>
        <taxon>Vitis</taxon>
    </lineage>
</organism>
<protein>
    <submittedName>
        <fullName evidence="3">Retrovirus-related Pol polyprotein from transposon RE2</fullName>
    </submittedName>
</protein>
<dbReference type="Proteomes" id="UP000288805">
    <property type="component" value="Unassembled WGS sequence"/>
</dbReference>
<dbReference type="InterPro" id="IPR013103">
    <property type="entry name" value="RVT_2"/>
</dbReference>
<dbReference type="CDD" id="cd09272">
    <property type="entry name" value="RNase_HI_RT_Ty1"/>
    <property type="match status" value="1"/>
</dbReference>
<evidence type="ECO:0000259" key="2">
    <source>
        <dbReference type="Pfam" id="PF07727"/>
    </source>
</evidence>
<feature type="domain" description="Reverse transcriptase Ty1/copia-type" evidence="2">
    <location>
        <begin position="221"/>
        <end position="343"/>
    </location>
</feature>
<dbReference type="SUPFAM" id="SSF56672">
    <property type="entry name" value="DNA/RNA polymerases"/>
    <property type="match status" value="1"/>
</dbReference>
<accession>A0A438CB37</accession>
<sequence>MASGASFSSTNNPITIQNTQDPQHPLLTINLSNITKLLSTNYLTWSLQIQYLLEGYDLHHFIDGAHTLPPEPHNSKTFSASTTAPSTHQNTHPMTTKAKNNIHKPLTKMNLTVNRVGCKWVFRIKGLPDGSINRYKARLVAKAWQSVKVGNCELDVNNAFLQGHLFEDVYMDQPPGFVDRDNPTHGAWSQKSKRVNWNHNPIVRRLEAWLKLQASGTLTRLGGLKQALRAWYLELRQFLIESGFTNSHADTSLFILHLGDITIYLLVYVDDIIITGTNTNIIQHYIDLLAQSFSIKDLNVLSYFLGIEVLTTPSSVLLTQRCYISNLLALTKMSSAKSVATPLYLCLTRPDISYVVNKLSQFMHRPTSEHWNAAKQLLRYLCGTLTHGLFLHKANTLSLHAFSDADWAGNKDDYTSTRAYIVYLGRHPISWSSKKQRIVARSSIKAEYRSVGTTTS</sequence>
<evidence type="ECO:0000313" key="4">
    <source>
        <dbReference type="Proteomes" id="UP000288805"/>
    </source>
</evidence>
<dbReference type="Pfam" id="PF07727">
    <property type="entry name" value="RVT_2"/>
    <property type="match status" value="1"/>
</dbReference>
<reference evidence="3 4" key="1">
    <citation type="journal article" date="2018" name="PLoS Genet.">
        <title>Population sequencing reveals clonal diversity and ancestral inbreeding in the grapevine cultivar Chardonnay.</title>
        <authorList>
            <person name="Roach M.J."/>
            <person name="Johnson D.L."/>
            <person name="Bohlmann J."/>
            <person name="van Vuuren H.J."/>
            <person name="Jones S.J."/>
            <person name="Pretorius I.S."/>
            <person name="Schmidt S.A."/>
            <person name="Borneman A.R."/>
        </authorList>
    </citation>
    <scope>NUCLEOTIDE SEQUENCE [LARGE SCALE GENOMIC DNA]</scope>
    <source>
        <strain evidence="4">cv. Chardonnay</strain>
        <tissue evidence="3">Leaf</tissue>
    </source>
</reference>
<feature type="compositionally biased region" description="Polar residues" evidence="1">
    <location>
        <begin position="75"/>
        <end position="97"/>
    </location>
</feature>
<feature type="region of interest" description="Disordered" evidence="1">
    <location>
        <begin position="1"/>
        <end position="20"/>
    </location>
</feature>
<feature type="region of interest" description="Disordered" evidence="1">
    <location>
        <begin position="74"/>
        <end position="97"/>
    </location>
</feature>
<proteinExistence type="predicted"/>
<name>A0A438CB37_VITVI</name>
<gene>
    <name evidence="3" type="primary">RE2_1184</name>
    <name evidence="3" type="ORF">CK203_116210</name>
</gene>
<dbReference type="InterPro" id="IPR043502">
    <property type="entry name" value="DNA/RNA_pol_sf"/>
</dbReference>
<dbReference type="PANTHER" id="PTHR11439">
    <property type="entry name" value="GAG-POL-RELATED RETROTRANSPOSON"/>
    <property type="match status" value="1"/>
</dbReference>
<dbReference type="AlphaFoldDB" id="A0A438CB37"/>
<evidence type="ECO:0000313" key="3">
    <source>
        <dbReference type="EMBL" id="RVW20461.1"/>
    </source>
</evidence>
<evidence type="ECO:0000256" key="1">
    <source>
        <dbReference type="SAM" id="MobiDB-lite"/>
    </source>
</evidence>
<dbReference type="EMBL" id="QGNW01002365">
    <property type="protein sequence ID" value="RVW20461.1"/>
    <property type="molecule type" value="Genomic_DNA"/>
</dbReference>
<comment type="caution">
    <text evidence="3">The sequence shown here is derived from an EMBL/GenBank/DDBJ whole genome shotgun (WGS) entry which is preliminary data.</text>
</comment>